<reference evidence="2 3" key="1">
    <citation type="submission" date="2018-02" db="EMBL/GenBank/DDBJ databases">
        <title>Complete genome of the streamlined marine actinobacterium Pontimonas salivibrio CL-TW6 adapted to coastal planktonic lifestype.</title>
        <authorList>
            <person name="Cho B.C."/>
            <person name="Hardies S.C."/>
            <person name="Jang G.I."/>
            <person name="Hwang C.Y."/>
        </authorList>
    </citation>
    <scope>NUCLEOTIDE SEQUENCE [LARGE SCALE GENOMIC DNA]</scope>
    <source>
        <strain evidence="2 3">CL-TW6</strain>
    </source>
</reference>
<evidence type="ECO:0000313" key="3">
    <source>
        <dbReference type="Proteomes" id="UP000243077"/>
    </source>
</evidence>
<protein>
    <submittedName>
        <fullName evidence="2">Monoacylglycerol lipase</fullName>
    </submittedName>
</protein>
<dbReference type="Pfam" id="PF12146">
    <property type="entry name" value="Hydrolase_4"/>
    <property type="match status" value="1"/>
</dbReference>
<dbReference type="OrthoDB" id="9806902at2"/>
<proteinExistence type="predicted"/>
<sequence>MMAQVERVDDSFVDVDGVTIYFHRWWGRKSPRAIIQIAHGLGEHAMRYDWLARQLVGAGYEVWANEHRGHGQTGLDQWDGDYAKLGRLGIGGLRSTIRSVREFHDLITHEHPGVPNVFLGHSWGSLMGQILLNEGFAQDLDAVVFSGTTYRMPGYMNAGDLNAHHAHLGDTGAEWLSRDPEIHQRWVADPLAFPANTLKLFGPLDALRLLGGPRAVGSDIPMLLMVGDDDSLGGEQGVKKLEKAYRTRGGLTRLATKIYPGARHEVFNEINRDEVVTDLLGWLSDALPESRK</sequence>
<name>A0A2L2BNK6_9MICO</name>
<dbReference type="AlphaFoldDB" id="A0A2L2BNK6"/>
<evidence type="ECO:0000259" key="1">
    <source>
        <dbReference type="Pfam" id="PF12146"/>
    </source>
</evidence>
<keyword evidence="3" id="KW-1185">Reference proteome</keyword>
<dbReference type="RefSeq" id="WP_104912871.1">
    <property type="nucleotide sequence ID" value="NZ_CP026923.1"/>
</dbReference>
<dbReference type="EMBL" id="CP026923">
    <property type="protein sequence ID" value="AVG23227.1"/>
    <property type="molecule type" value="Genomic_DNA"/>
</dbReference>
<dbReference type="KEGG" id="psai:C3B54_11224"/>
<organism evidence="2 3">
    <name type="scientific">Pontimonas salivibrio</name>
    <dbReference type="NCBI Taxonomy" id="1159327"/>
    <lineage>
        <taxon>Bacteria</taxon>
        <taxon>Bacillati</taxon>
        <taxon>Actinomycetota</taxon>
        <taxon>Actinomycetes</taxon>
        <taxon>Micrococcales</taxon>
        <taxon>Microbacteriaceae</taxon>
        <taxon>Pontimonas</taxon>
    </lineage>
</organism>
<dbReference type="Proteomes" id="UP000243077">
    <property type="component" value="Chromosome"/>
</dbReference>
<dbReference type="InterPro" id="IPR029058">
    <property type="entry name" value="AB_hydrolase_fold"/>
</dbReference>
<gene>
    <name evidence="2" type="ORF">C3B54_11224</name>
</gene>
<dbReference type="InterPro" id="IPR051044">
    <property type="entry name" value="MAG_DAG_Lipase"/>
</dbReference>
<feature type="domain" description="Serine aminopeptidase S33" evidence="1">
    <location>
        <begin position="30"/>
        <end position="270"/>
    </location>
</feature>
<dbReference type="Gene3D" id="3.40.50.1820">
    <property type="entry name" value="alpha/beta hydrolase"/>
    <property type="match status" value="1"/>
</dbReference>
<dbReference type="InterPro" id="IPR022742">
    <property type="entry name" value="Hydrolase_4"/>
</dbReference>
<dbReference type="SUPFAM" id="SSF53474">
    <property type="entry name" value="alpha/beta-Hydrolases"/>
    <property type="match status" value="1"/>
</dbReference>
<dbReference type="PANTHER" id="PTHR11614">
    <property type="entry name" value="PHOSPHOLIPASE-RELATED"/>
    <property type="match status" value="1"/>
</dbReference>
<accession>A0A2L2BNK6</accession>
<evidence type="ECO:0000313" key="2">
    <source>
        <dbReference type="EMBL" id="AVG23227.1"/>
    </source>
</evidence>